<organism evidence="1 2">
    <name type="scientific">Diploptera punctata</name>
    <name type="common">Pacific beetle cockroach</name>
    <dbReference type="NCBI Taxonomy" id="6984"/>
    <lineage>
        <taxon>Eukaryota</taxon>
        <taxon>Metazoa</taxon>
        <taxon>Ecdysozoa</taxon>
        <taxon>Arthropoda</taxon>
        <taxon>Hexapoda</taxon>
        <taxon>Insecta</taxon>
        <taxon>Pterygota</taxon>
        <taxon>Neoptera</taxon>
        <taxon>Polyneoptera</taxon>
        <taxon>Dictyoptera</taxon>
        <taxon>Blattodea</taxon>
        <taxon>Blaberoidea</taxon>
        <taxon>Blaberidae</taxon>
        <taxon>Diplopterinae</taxon>
        <taxon>Diploptera</taxon>
    </lineage>
</organism>
<proteinExistence type="predicted"/>
<reference evidence="1" key="1">
    <citation type="journal article" date="2023" name="IScience">
        <title>Live-bearing cockroach genome reveals convergent evolutionary mechanisms linked to viviparity in insects and beyond.</title>
        <authorList>
            <person name="Fouks B."/>
            <person name="Harrison M.C."/>
            <person name="Mikhailova A.A."/>
            <person name="Marchal E."/>
            <person name="English S."/>
            <person name="Carruthers M."/>
            <person name="Jennings E.C."/>
            <person name="Chiamaka E.L."/>
            <person name="Frigard R.A."/>
            <person name="Pippel M."/>
            <person name="Attardo G.M."/>
            <person name="Benoit J.B."/>
            <person name="Bornberg-Bauer E."/>
            <person name="Tobe S.S."/>
        </authorList>
    </citation>
    <scope>NUCLEOTIDE SEQUENCE</scope>
    <source>
        <strain evidence="1">Stay&amp;Tobe</strain>
    </source>
</reference>
<dbReference type="Proteomes" id="UP001233999">
    <property type="component" value="Unassembled WGS sequence"/>
</dbReference>
<dbReference type="EMBL" id="JASPKZ010003435">
    <property type="protein sequence ID" value="KAJ9593483.1"/>
    <property type="molecule type" value="Genomic_DNA"/>
</dbReference>
<feature type="non-terminal residue" evidence="1">
    <location>
        <position position="108"/>
    </location>
</feature>
<comment type="caution">
    <text evidence="1">The sequence shown here is derived from an EMBL/GenBank/DDBJ whole genome shotgun (WGS) entry which is preliminary data.</text>
</comment>
<feature type="non-terminal residue" evidence="1">
    <location>
        <position position="1"/>
    </location>
</feature>
<protein>
    <submittedName>
        <fullName evidence="1">Uncharacterized protein</fullName>
    </submittedName>
</protein>
<name>A0AAD8A903_DIPPU</name>
<reference evidence="1" key="2">
    <citation type="submission" date="2023-05" db="EMBL/GenBank/DDBJ databases">
        <authorList>
            <person name="Fouks B."/>
        </authorList>
    </citation>
    <scope>NUCLEOTIDE SEQUENCE</scope>
    <source>
        <strain evidence="1">Stay&amp;Tobe</strain>
        <tissue evidence="1">Testes</tissue>
    </source>
</reference>
<sequence length="108" mass="12614">GMLIKIVYYYGIKYWQFNLKEAFEKKSKIRKVLSVEICLRHFGTLRFHHDSTCLLKYSCSTDKITTLNTCIVGNRPCHVYFSAMLFTQDKICCFSCIRSSSLCEKCNT</sequence>
<evidence type="ECO:0000313" key="1">
    <source>
        <dbReference type="EMBL" id="KAJ9593483.1"/>
    </source>
</evidence>
<dbReference type="AlphaFoldDB" id="A0AAD8A903"/>
<keyword evidence="2" id="KW-1185">Reference proteome</keyword>
<evidence type="ECO:0000313" key="2">
    <source>
        <dbReference type="Proteomes" id="UP001233999"/>
    </source>
</evidence>
<gene>
    <name evidence="1" type="ORF">L9F63_014968</name>
</gene>
<accession>A0AAD8A903</accession>